<comment type="caution">
    <text evidence="3">The sequence shown here is derived from an EMBL/GenBank/DDBJ whole genome shotgun (WGS) entry which is preliminary data.</text>
</comment>
<accession>A0AAD2D3P6</accession>
<feature type="region of interest" description="Disordered" evidence="1">
    <location>
        <begin position="1"/>
        <end position="25"/>
    </location>
</feature>
<dbReference type="AlphaFoldDB" id="A0AAD2D3P6"/>
<protein>
    <submittedName>
        <fullName evidence="3">Uncharacterized protein</fullName>
    </submittedName>
</protein>
<feature type="transmembrane region" description="Helical" evidence="2">
    <location>
        <begin position="128"/>
        <end position="152"/>
    </location>
</feature>
<gene>
    <name evidence="3" type="ORF">ECRASSUSDP1_LOCUS21314</name>
</gene>
<dbReference type="EMBL" id="CAMPGE010021771">
    <property type="protein sequence ID" value="CAI2379894.1"/>
    <property type="molecule type" value="Genomic_DNA"/>
</dbReference>
<sequence length="229" mass="26947">MLVSLEDVQVRDVEESGETAKPVAESEDFVDDGLDDRIPRIAYPRLVYTDAEEKEIGTFEISPRHFEGHEDDLNKLLKKETDKRMERISKKLKKKMRIYCYYCQRNVWTVRSLFKSSEYSKILVLKDILYFVTFLLSILLCIGIFALCPIIMLTTDLSEDHKQLLIYCWMLALALNIFVIICLVLFYLWNSNHYCSRCKNPMIFKFRKKVNCLLFDGAMKPNHESSQNE</sequence>
<evidence type="ECO:0000256" key="2">
    <source>
        <dbReference type="SAM" id="Phobius"/>
    </source>
</evidence>
<keyword evidence="4" id="KW-1185">Reference proteome</keyword>
<feature type="transmembrane region" description="Helical" evidence="2">
    <location>
        <begin position="164"/>
        <end position="189"/>
    </location>
</feature>
<proteinExistence type="predicted"/>
<organism evidence="3 4">
    <name type="scientific">Euplotes crassus</name>
    <dbReference type="NCBI Taxonomy" id="5936"/>
    <lineage>
        <taxon>Eukaryota</taxon>
        <taxon>Sar</taxon>
        <taxon>Alveolata</taxon>
        <taxon>Ciliophora</taxon>
        <taxon>Intramacronucleata</taxon>
        <taxon>Spirotrichea</taxon>
        <taxon>Hypotrichia</taxon>
        <taxon>Euplotida</taxon>
        <taxon>Euplotidae</taxon>
        <taxon>Moneuplotes</taxon>
    </lineage>
</organism>
<dbReference type="Proteomes" id="UP001295684">
    <property type="component" value="Unassembled WGS sequence"/>
</dbReference>
<keyword evidence="2" id="KW-0472">Membrane</keyword>
<reference evidence="3" key="1">
    <citation type="submission" date="2023-07" db="EMBL/GenBank/DDBJ databases">
        <authorList>
            <consortium name="AG Swart"/>
            <person name="Singh M."/>
            <person name="Singh A."/>
            <person name="Seah K."/>
            <person name="Emmerich C."/>
        </authorList>
    </citation>
    <scope>NUCLEOTIDE SEQUENCE</scope>
    <source>
        <strain evidence="3">DP1</strain>
    </source>
</reference>
<keyword evidence="2" id="KW-0812">Transmembrane</keyword>
<evidence type="ECO:0000313" key="3">
    <source>
        <dbReference type="EMBL" id="CAI2379894.1"/>
    </source>
</evidence>
<evidence type="ECO:0000256" key="1">
    <source>
        <dbReference type="SAM" id="MobiDB-lite"/>
    </source>
</evidence>
<evidence type="ECO:0000313" key="4">
    <source>
        <dbReference type="Proteomes" id="UP001295684"/>
    </source>
</evidence>
<name>A0AAD2D3P6_EUPCR</name>
<keyword evidence="2" id="KW-1133">Transmembrane helix</keyword>